<dbReference type="InterPro" id="IPR021109">
    <property type="entry name" value="Peptidase_aspartic_dom_sf"/>
</dbReference>
<dbReference type="PANTHER" id="PTHR47966:SF73">
    <property type="entry name" value="PEPTIDASE A1 DOMAIN-CONTAINING PROTEIN"/>
    <property type="match status" value="1"/>
</dbReference>
<proteinExistence type="inferred from homology"/>
<dbReference type="Gene3D" id="2.40.70.10">
    <property type="entry name" value="Acid Proteases"/>
    <property type="match status" value="2"/>
</dbReference>
<keyword evidence="7" id="KW-1185">Reference proteome</keyword>
<dbReference type="AlphaFoldDB" id="W3WTU4"/>
<evidence type="ECO:0000313" key="7">
    <source>
        <dbReference type="Proteomes" id="UP000030651"/>
    </source>
</evidence>
<evidence type="ECO:0000256" key="4">
    <source>
        <dbReference type="SAM" id="SignalP"/>
    </source>
</evidence>
<gene>
    <name evidence="6" type="ORF">PFICI_11162</name>
</gene>
<dbReference type="InParanoid" id="W3WTU4"/>
<keyword evidence="4" id="KW-0732">Signal</keyword>
<dbReference type="KEGG" id="pfy:PFICI_11162"/>
<dbReference type="InterPro" id="IPR001461">
    <property type="entry name" value="Aspartic_peptidase_A1"/>
</dbReference>
<feature type="signal peptide" evidence="4">
    <location>
        <begin position="1"/>
        <end position="17"/>
    </location>
</feature>
<evidence type="ECO:0000259" key="5">
    <source>
        <dbReference type="PROSITE" id="PS51767"/>
    </source>
</evidence>
<dbReference type="PROSITE" id="PS51767">
    <property type="entry name" value="PEPTIDASE_A1"/>
    <property type="match status" value="1"/>
</dbReference>
<dbReference type="GO" id="GO:0006508">
    <property type="term" value="P:proteolysis"/>
    <property type="evidence" value="ECO:0007669"/>
    <property type="project" value="InterPro"/>
</dbReference>
<evidence type="ECO:0000313" key="6">
    <source>
        <dbReference type="EMBL" id="ETS77288.1"/>
    </source>
</evidence>
<feature type="chain" id="PRO_5004833955" description="Peptidase A1 domain-containing protein" evidence="4">
    <location>
        <begin position="18"/>
        <end position="559"/>
    </location>
</feature>
<reference evidence="7" key="1">
    <citation type="journal article" date="2015" name="BMC Genomics">
        <title>Genomic and transcriptomic analysis of the endophytic fungus Pestalotiopsis fici reveals its lifestyle and high potential for synthesis of natural products.</title>
        <authorList>
            <person name="Wang X."/>
            <person name="Zhang X."/>
            <person name="Liu L."/>
            <person name="Xiang M."/>
            <person name="Wang W."/>
            <person name="Sun X."/>
            <person name="Che Y."/>
            <person name="Guo L."/>
            <person name="Liu G."/>
            <person name="Guo L."/>
            <person name="Wang C."/>
            <person name="Yin W.B."/>
            <person name="Stadler M."/>
            <person name="Zhang X."/>
            <person name="Liu X."/>
        </authorList>
    </citation>
    <scope>NUCLEOTIDE SEQUENCE [LARGE SCALE GENOMIC DNA]</scope>
    <source>
        <strain evidence="7">W106-1 / CGMCC3.15140</strain>
    </source>
</reference>
<feature type="region of interest" description="Disordered" evidence="2">
    <location>
        <begin position="531"/>
        <end position="559"/>
    </location>
</feature>
<feature type="compositionally biased region" description="Low complexity" evidence="2">
    <location>
        <begin position="535"/>
        <end position="547"/>
    </location>
</feature>
<dbReference type="HOGENOM" id="CLU_013253_7_1_1"/>
<feature type="compositionally biased region" description="Polar residues" evidence="2">
    <location>
        <begin position="548"/>
        <end position="559"/>
    </location>
</feature>
<dbReference type="OrthoDB" id="771136at2759"/>
<dbReference type="GeneID" id="19276175"/>
<name>W3WTU4_PESFW</name>
<evidence type="ECO:0000256" key="1">
    <source>
        <dbReference type="ARBA" id="ARBA00007447"/>
    </source>
</evidence>
<organism evidence="6 7">
    <name type="scientific">Pestalotiopsis fici (strain W106-1 / CGMCC3.15140)</name>
    <dbReference type="NCBI Taxonomy" id="1229662"/>
    <lineage>
        <taxon>Eukaryota</taxon>
        <taxon>Fungi</taxon>
        <taxon>Dikarya</taxon>
        <taxon>Ascomycota</taxon>
        <taxon>Pezizomycotina</taxon>
        <taxon>Sordariomycetes</taxon>
        <taxon>Xylariomycetidae</taxon>
        <taxon>Amphisphaeriales</taxon>
        <taxon>Sporocadaceae</taxon>
        <taxon>Pestalotiopsis</taxon>
    </lineage>
</organism>
<evidence type="ECO:0000256" key="3">
    <source>
        <dbReference type="SAM" id="Phobius"/>
    </source>
</evidence>
<keyword evidence="3" id="KW-1133">Transmembrane helix</keyword>
<comment type="similarity">
    <text evidence="1">Belongs to the peptidase A1 family.</text>
</comment>
<feature type="region of interest" description="Disordered" evidence="2">
    <location>
        <begin position="446"/>
        <end position="482"/>
    </location>
</feature>
<accession>W3WTU4</accession>
<dbReference type="InterPro" id="IPR033121">
    <property type="entry name" value="PEPTIDASE_A1"/>
</dbReference>
<dbReference type="Proteomes" id="UP000030651">
    <property type="component" value="Unassembled WGS sequence"/>
</dbReference>
<protein>
    <recommendedName>
        <fullName evidence="5">Peptidase A1 domain-containing protein</fullName>
    </recommendedName>
</protein>
<dbReference type="EMBL" id="KI912116">
    <property type="protein sequence ID" value="ETS77288.1"/>
    <property type="molecule type" value="Genomic_DNA"/>
</dbReference>
<feature type="compositionally biased region" description="Low complexity" evidence="2">
    <location>
        <begin position="462"/>
        <end position="482"/>
    </location>
</feature>
<dbReference type="GO" id="GO:0004190">
    <property type="term" value="F:aspartic-type endopeptidase activity"/>
    <property type="evidence" value="ECO:0007669"/>
    <property type="project" value="InterPro"/>
</dbReference>
<dbReference type="SUPFAM" id="SSF50630">
    <property type="entry name" value="Acid proteases"/>
    <property type="match status" value="1"/>
</dbReference>
<evidence type="ECO:0000256" key="2">
    <source>
        <dbReference type="SAM" id="MobiDB-lite"/>
    </source>
</evidence>
<dbReference type="OMA" id="YMVFDLA"/>
<sequence length="559" mass="60342">MRTSILFAVAAAAGASAQIRLPFSRQSYPRQPSTQKRTVTAELFSADSRYVVNATVGTPPQHVSFQLTLSSDQSWVPDAQYCNTDSYYSYYSKYEGCIGGSYNHNVSSTYVNGDEDDDTFYVYDLSDRYAYGKTMNETIGFAGGQNVSNLNLGRASEADTWGGVMALGYNGTYSYNPNILDRMLALGFINSTSYSLWVDQEDAETGHVLFGAIDTSAIDGTLKRFSVDRSHYDESSYSWSYTNTFSASIVGLNSSSSSDGSFAPVISNTSALPLVTLDPTSSLSVVPEEVAHAIWDLTGAHYDELLDIAIIPCSSRDTLTEELAIQLSSLDEGPVFNVPLSDLVMADNSLSDIIDYYYYYSTDEETDYSDYCLFGVQMTNDSSYTYSRYEDNWVLGGGMLKRQYMVFDLANEDVAMAPIKFGGSDGSDSSDTVIAFSMYGAKIPESTGEDSKCYADDEECNGSSSGSGRSGSSSSSSSSDSDGWNEQSDYIGLIVGFSILGAVMLGIAIWGIVKCCRDNNRHGTDALAADKETASPETAPAAASPATQQVAHNTTAPAV</sequence>
<dbReference type="PRINTS" id="PR00792">
    <property type="entry name" value="PEPSIN"/>
</dbReference>
<dbReference type="RefSeq" id="XP_007837934.1">
    <property type="nucleotide sequence ID" value="XM_007839743.1"/>
</dbReference>
<dbReference type="PANTHER" id="PTHR47966">
    <property type="entry name" value="BETA-SITE APP-CLEAVING ENZYME, ISOFORM A-RELATED"/>
    <property type="match status" value="1"/>
</dbReference>
<feature type="domain" description="Peptidase A1" evidence="5">
    <location>
        <begin position="50"/>
        <end position="417"/>
    </location>
</feature>
<keyword evidence="3" id="KW-0812">Transmembrane</keyword>
<feature type="transmembrane region" description="Helical" evidence="3">
    <location>
        <begin position="490"/>
        <end position="513"/>
    </location>
</feature>
<keyword evidence="3" id="KW-0472">Membrane</keyword>
<dbReference type="eggNOG" id="KOG1339">
    <property type="taxonomic scope" value="Eukaryota"/>
</dbReference>
<dbReference type="Pfam" id="PF00026">
    <property type="entry name" value="Asp"/>
    <property type="match status" value="1"/>
</dbReference>